<evidence type="ECO:0000313" key="2">
    <source>
        <dbReference type="EMBL" id="ETN73501.1"/>
    </source>
</evidence>
<dbReference type="KEGG" id="nai:NECAME_13504"/>
<dbReference type="EMBL" id="KI660571">
    <property type="protein sequence ID" value="ETN73501.1"/>
    <property type="molecule type" value="Genomic_DNA"/>
</dbReference>
<dbReference type="Proteomes" id="UP000053676">
    <property type="component" value="Unassembled WGS sequence"/>
</dbReference>
<keyword evidence="3" id="KW-1185">Reference proteome</keyword>
<organism evidence="2 3">
    <name type="scientific">Necator americanus</name>
    <name type="common">Human hookworm</name>
    <dbReference type="NCBI Taxonomy" id="51031"/>
    <lineage>
        <taxon>Eukaryota</taxon>
        <taxon>Metazoa</taxon>
        <taxon>Ecdysozoa</taxon>
        <taxon>Nematoda</taxon>
        <taxon>Chromadorea</taxon>
        <taxon>Rhabditida</taxon>
        <taxon>Rhabditina</taxon>
        <taxon>Rhabditomorpha</taxon>
        <taxon>Strongyloidea</taxon>
        <taxon>Ancylostomatidae</taxon>
        <taxon>Bunostominae</taxon>
        <taxon>Necator</taxon>
    </lineage>
</organism>
<name>W2SXB2_NECAM</name>
<sequence length="79" mass="8986">MISGLIGIVALLRSVESNDVSDIPGDETRKLPQVWAGEIFTQLMNSSYDKRIRPPNYDAFGQYHISRPFYVRELCIALL</sequence>
<evidence type="ECO:0000313" key="3">
    <source>
        <dbReference type="Proteomes" id="UP000053676"/>
    </source>
</evidence>
<evidence type="ECO:0000256" key="1">
    <source>
        <dbReference type="SAM" id="SignalP"/>
    </source>
</evidence>
<protein>
    <submittedName>
        <fullName evidence="2">Uncharacterized protein</fullName>
    </submittedName>
</protein>
<accession>W2SXB2</accession>
<proteinExistence type="predicted"/>
<gene>
    <name evidence="2" type="ORF">NECAME_13504</name>
</gene>
<feature type="chain" id="PRO_5004825013" evidence="1">
    <location>
        <begin position="18"/>
        <end position="79"/>
    </location>
</feature>
<keyword evidence="1" id="KW-0732">Signal</keyword>
<dbReference type="AlphaFoldDB" id="W2SXB2"/>
<reference evidence="3" key="1">
    <citation type="journal article" date="2014" name="Nat. Genet.">
        <title>Genome of the human hookworm Necator americanus.</title>
        <authorList>
            <person name="Tang Y.T."/>
            <person name="Gao X."/>
            <person name="Rosa B.A."/>
            <person name="Abubucker S."/>
            <person name="Hallsworth-Pepin K."/>
            <person name="Martin J."/>
            <person name="Tyagi R."/>
            <person name="Heizer E."/>
            <person name="Zhang X."/>
            <person name="Bhonagiri-Palsikar V."/>
            <person name="Minx P."/>
            <person name="Warren W.C."/>
            <person name="Wang Q."/>
            <person name="Zhan B."/>
            <person name="Hotez P.J."/>
            <person name="Sternberg P.W."/>
            <person name="Dougall A."/>
            <person name="Gaze S.T."/>
            <person name="Mulvenna J."/>
            <person name="Sotillo J."/>
            <person name="Ranganathan S."/>
            <person name="Rabelo E.M."/>
            <person name="Wilson R.K."/>
            <person name="Felgner P.L."/>
            <person name="Bethony J."/>
            <person name="Hawdon J.M."/>
            <person name="Gasser R.B."/>
            <person name="Loukas A."/>
            <person name="Mitreva M."/>
        </authorList>
    </citation>
    <scope>NUCLEOTIDE SEQUENCE [LARGE SCALE GENOMIC DNA]</scope>
</reference>
<feature type="signal peptide" evidence="1">
    <location>
        <begin position="1"/>
        <end position="17"/>
    </location>
</feature>
<dbReference type="OrthoDB" id="10459789at2759"/>